<proteinExistence type="predicted"/>
<name>A0ACC0J7A6_CHOFU</name>
<evidence type="ECO:0000313" key="1">
    <source>
        <dbReference type="EMBL" id="KAI8419977.1"/>
    </source>
</evidence>
<keyword evidence="2" id="KW-1185">Reference proteome</keyword>
<reference evidence="1 2" key="1">
    <citation type="journal article" date="2022" name="Genome Biol. Evol.">
        <title>The Spruce Budworm Genome: Reconstructing the Evolutionary History of Antifreeze Proteins.</title>
        <authorList>
            <person name="Beliveau C."/>
            <person name="Gagne P."/>
            <person name="Picq S."/>
            <person name="Vernygora O."/>
            <person name="Keeling C.I."/>
            <person name="Pinkney K."/>
            <person name="Doucet D."/>
            <person name="Wen F."/>
            <person name="Johnston J.S."/>
            <person name="Maaroufi H."/>
            <person name="Boyle B."/>
            <person name="Laroche J."/>
            <person name="Dewar K."/>
            <person name="Juretic N."/>
            <person name="Blackburn G."/>
            <person name="Nisole A."/>
            <person name="Brunet B."/>
            <person name="Brandao M."/>
            <person name="Lumley L."/>
            <person name="Duan J."/>
            <person name="Quan G."/>
            <person name="Lucarotti C.J."/>
            <person name="Roe A.D."/>
            <person name="Sperling F.A.H."/>
            <person name="Levesque R.C."/>
            <person name="Cusson M."/>
        </authorList>
    </citation>
    <scope>NUCLEOTIDE SEQUENCE [LARGE SCALE GENOMIC DNA]</scope>
    <source>
        <strain evidence="1">Glfc:IPQL:Cfum</strain>
    </source>
</reference>
<protein>
    <submittedName>
        <fullName evidence="1">Uncharacterized protein</fullName>
    </submittedName>
</protein>
<evidence type="ECO:0000313" key="2">
    <source>
        <dbReference type="Proteomes" id="UP001064048"/>
    </source>
</evidence>
<gene>
    <name evidence="1" type="ORF">MSG28_008582</name>
</gene>
<dbReference type="Proteomes" id="UP001064048">
    <property type="component" value="Chromosome 14"/>
</dbReference>
<comment type="caution">
    <text evidence="1">The sequence shown here is derived from an EMBL/GenBank/DDBJ whole genome shotgun (WGS) entry which is preliminary data.</text>
</comment>
<dbReference type="EMBL" id="CM046114">
    <property type="protein sequence ID" value="KAI8419977.1"/>
    <property type="molecule type" value="Genomic_DNA"/>
</dbReference>
<organism evidence="1 2">
    <name type="scientific">Choristoneura fumiferana</name>
    <name type="common">Spruce budworm moth</name>
    <name type="synonym">Archips fumiferana</name>
    <dbReference type="NCBI Taxonomy" id="7141"/>
    <lineage>
        <taxon>Eukaryota</taxon>
        <taxon>Metazoa</taxon>
        <taxon>Ecdysozoa</taxon>
        <taxon>Arthropoda</taxon>
        <taxon>Hexapoda</taxon>
        <taxon>Insecta</taxon>
        <taxon>Pterygota</taxon>
        <taxon>Neoptera</taxon>
        <taxon>Endopterygota</taxon>
        <taxon>Lepidoptera</taxon>
        <taxon>Glossata</taxon>
        <taxon>Ditrysia</taxon>
        <taxon>Tortricoidea</taxon>
        <taxon>Tortricidae</taxon>
        <taxon>Tortricinae</taxon>
        <taxon>Choristoneura</taxon>
    </lineage>
</organism>
<accession>A0ACC0J7A6</accession>
<sequence>MVYHCYFVCGIINFFSLVKIHKSSIINAQRQKYPRIMGRNKRKRDNSLELTKKIKKLIKSRSSSTSPSISSESSYYREPQSVGDCSGEASEVEFLDESLLELDEELPNINQHLHETPKIENSGETEKEKCLPMEILSILGEGKKPTETLGKKVPKEISERWGKIIQDGLAKEIKEGLINKTLIPENFQLAKAPKLNAEVSAILSDSTRNRDKRLEKSQNQLGLAIARLVNLTTDLIDTDMEKIKLITQLSEINQILLDLHYEETQNRRRLIIPLLDRKFTHITKDMKRDMTLFGENLNENIKISKTIEKSGQQIKKRAQPNFNKENQGNMQAPPRQYQPGSRRAQQNYARPQPSASYNKERPMPPAQTTRRQRAAAPPAPQRGRMAAQPRNYDQKARR</sequence>